<evidence type="ECO:0000259" key="5">
    <source>
        <dbReference type="Pfam" id="PF23164"/>
    </source>
</evidence>
<dbReference type="GO" id="GO:0005737">
    <property type="term" value="C:cytoplasm"/>
    <property type="evidence" value="ECO:0007669"/>
    <property type="project" value="TreeGrafter"/>
</dbReference>
<name>A0A7H9HU79_9SACH</name>
<dbReference type="GO" id="GO:0005886">
    <property type="term" value="C:plasma membrane"/>
    <property type="evidence" value="ECO:0007669"/>
    <property type="project" value="TreeGrafter"/>
</dbReference>
<dbReference type="Pfam" id="PF23164">
    <property type="entry name" value="UBL_AVO1"/>
    <property type="match status" value="1"/>
</dbReference>
<evidence type="ECO:0000259" key="3">
    <source>
        <dbReference type="Pfam" id="PF16978"/>
    </source>
</evidence>
<evidence type="ECO:0000313" key="6">
    <source>
        <dbReference type="EMBL" id="QLQ80287.1"/>
    </source>
</evidence>
<feature type="compositionally biased region" description="Acidic residues" evidence="2">
    <location>
        <begin position="352"/>
        <end position="364"/>
    </location>
</feature>
<dbReference type="GO" id="GO:0031932">
    <property type="term" value="C:TORC2 complex"/>
    <property type="evidence" value="ECO:0007669"/>
    <property type="project" value="InterPro"/>
</dbReference>
<feature type="region of interest" description="Disordered" evidence="2">
    <location>
        <begin position="236"/>
        <end position="265"/>
    </location>
</feature>
<keyword evidence="7" id="KW-1185">Reference proteome</keyword>
<organism evidence="6 7">
    <name type="scientific">Torulaspora globosa</name>
    <dbReference type="NCBI Taxonomy" id="48254"/>
    <lineage>
        <taxon>Eukaryota</taxon>
        <taxon>Fungi</taxon>
        <taxon>Dikarya</taxon>
        <taxon>Ascomycota</taxon>
        <taxon>Saccharomycotina</taxon>
        <taxon>Saccharomycetes</taxon>
        <taxon>Saccharomycetales</taxon>
        <taxon>Saccharomycetaceae</taxon>
        <taxon>Torulaspora</taxon>
    </lineage>
</organism>
<feature type="region of interest" description="Disordered" evidence="2">
    <location>
        <begin position="82"/>
        <end position="224"/>
    </location>
</feature>
<dbReference type="InterPro" id="IPR031313">
    <property type="entry name" value="Sin1_PH_dom"/>
</dbReference>
<dbReference type="PANTHER" id="PTHR13335:SF1">
    <property type="entry name" value="TARGET OF RAPAMYCIN COMPLEX 2 SUBUNIT MAPKAP1"/>
    <property type="match status" value="1"/>
</dbReference>
<dbReference type="Pfam" id="PF16979">
    <property type="entry name" value="SIN1_PH"/>
    <property type="match status" value="1"/>
</dbReference>
<feature type="compositionally biased region" description="Basic and acidic residues" evidence="2">
    <location>
        <begin position="322"/>
        <end position="331"/>
    </location>
</feature>
<feature type="compositionally biased region" description="Polar residues" evidence="2">
    <location>
        <begin position="253"/>
        <end position="265"/>
    </location>
</feature>
<dbReference type="InterPro" id="IPR008828">
    <property type="entry name" value="Sin1/Avo1"/>
</dbReference>
<comment type="similarity">
    <text evidence="1">Belongs to the SIN1 family.</text>
</comment>
<feature type="compositionally biased region" description="Basic and acidic residues" evidence="2">
    <location>
        <begin position="101"/>
        <end position="119"/>
    </location>
</feature>
<dbReference type="PANTHER" id="PTHR13335">
    <property type="entry name" value="TARGET OF RAPAMYCIN COMPLEX 2 SUBUNIT MAPKAP1"/>
    <property type="match status" value="1"/>
</dbReference>
<dbReference type="GO" id="GO:0005546">
    <property type="term" value="F:phosphatidylinositol-4,5-bisphosphate binding"/>
    <property type="evidence" value="ECO:0007669"/>
    <property type="project" value="TreeGrafter"/>
</dbReference>
<feature type="domain" description="CRIM" evidence="3">
    <location>
        <begin position="579"/>
        <end position="726"/>
    </location>
</feature>
<dbReference type="EMBL" id="CP059270">
    <property type="protein sequence ID" value="QLQ80287.1"/>
    <property type="molecule type" value="Genomic_DNA"/>
</dbReference>
<dbReference type="InterPro" id="IPR011993">
    <property type="entry name" value="PH-like_dom_sf"/>
</dbReference>
<sequence length="1096" mass="123177">MDTVTCLNRLRAQFLWECPENEQMRRIIKPYLGGQETSIDEVAKLYIASDGHDMMAEMESPPLSLSNMDGYISKNGPLLGRRYSKSKENGGNDGLVGQDTLVKDQRDVSDKKINGENHVRNLNLETVTERVVPGSIESDTTYRKRDSDSQSDSDGPDDVKKKSSRRLSIARIFKSKHEPNGRKSNRKRREVEKKRRDMNFDIKFDYDEDLEEDDDEEEDEEGENLQSRFFQLDLESGKSLHGNGDEDKDSGLNRPNNSTMGFNNRANNVVLGTSATLSANNRKSHFPQNIMTRASLLDGGKNGSLRSDRLQRGNGHENAIADDQKDNRTGAEGDEYGSDLESYINEQDLDNLDLDGEDLTDDNDNFSKMNLRLNSDNKNVEDQGEGSLANGDHRSSSGSSYGKSLLDSDFSGSNFMKKESSVIDSTSFLDDSDMQPATMSHSIPMTLEDYGIYHGQDDSTLNNVFDEAVMNMKKSSRTQLRERRSSNCLISHSLGSTRHSISSNTGIKGRGHIRTLSTASNDSSKIKNELEKKCAPGPGGRQGKLALPPSIYRNGSTSRGSSLVIQKITDFQKPDTSDSLLSSLFSRRKQATASAADILEYFSFVSGNKVPSGEASTISIYIQPSTKYKRHPFEASIRNSATIFETIGYILYLFSTKFKPDNIEEDGLNEDEIKDPNKFCLKIVDEDGEPFEDDFGKLERLKTIKSLSDNEVVLCKVSESEEKLNEKETPLPYDLHGEILGNIQTNSDGNLRLNQFSYYKPILSDETNQKNESSKIIPIKVYLFPCRNKEFNYTVVQVSVTSSLNDILVRYCKMKKMDPNEYLLKIPDKKIALNLNDTVLRLDGHHEVEVVSKREARGLHLEKSKPDLAKPNLPTIQSTDLTPMTLGPNCAYLKPESPTITKVASVENKPSTKYKKAVPKHKLMLSTQISGSSNTSGNTVNAFFKGKNSSKASLPSYYAPDRSTPASGTMNTGGSSNNYPELLSGAYHKYKVWRRQQMSLMNKHERALALDGDYIYIVPPEKHLHWHENVKTKSIHISQVISVAKSKRVPEYFKLFIRRGQQDIKRYYFEAVSSQKCMEIVSRIQNSLNAYKMNHK</sequence>
<evidence type="ECO:0000256" key="2">
    <source>
        <dbReference type="SAM" id="MobiDB-lite"/>
    </source>
</evidence>
<feature type="compositionally biased region" description="Basic and acidic residues" evidence="2">
    <location>
        <begin position="189"/>
        <end position="205"/>
    </location>
</feature>
<feature type="compositionally biased region" description="Basic and acidic residues" evidence="2">
    <location>
        <begin position="236"/>
        <end position="251"/>
    </location>
</feature>
<evidence type="ECO:0000259" key="4">
    <source>
        <dbReference type="Pfam" id="PF16979"/>
    </source>
</evidence>
<protein>
    <recommendedName>
        <fullName evidence="8">SIN1-domain-containing protein</fullName>
    </recommendedName>
</protein>
<feature type="region of interest" description="Disordered" evidence="2">
    <location>
        <begin position="294"/>
        <end position="337"/>
    </location>
</feature>
<dbReference type="InterPro" id="IPR031567">
    <property type="entry name" value="CRIM_dom"/>
</dbReference>
<dbReference type="GO" id="GO:0038203">
    <property type="term" value="P:TORC2 signaling"/>
    <property type="evidence" value="ECO:0007669"/>
    <property type="project" value="TreeGrafter"/>
</dbReference>
<feature type="compositionally biased region" description="Acidic residues" evidence="2">
    <location>
        <begin position="206"/>
        <end position="223"/>
    </location>
</feature>
<feature type="region of interest" description="Disordered" evidence="2">
    <location>
        <begin position="531"/>
        <end position="558"/>
    </location>
</feature>
<dbReference type="AlphaFoldDB" id="A0A7H9HU79"/>
<feature type="compositionally biased region" description="Polar residues" evidence="2">
    <location>
        <begin position="366"/>
        <end position="377"/>
    </location>
</feature>
<feature type="domain" description="AVO1/Sin1 ubiquitin-like" evidence="5">
    <location>
        <begin position="775"/>
        <end position="863"/>
    </location>
</feature>
<evidence type="ECO:0000313" key="7">
    <source>
        <dbReference type="Proteomes" id="UP000510647"/>
    </source>
</evidence>
<dbReference type="Proteomes" id="UP000510647">
    <property type="component" value="Chromosome 4"/>
</dbReference>
<dbReference type="InterPro" id="IPR056385">
    <property type="entry name" value="UBL_AVO1/Sin1"/>
</dbReference>
<evidence type="ECO:0008006" key="8">
    <source>
        <dbReference type="Google" id="ProtNLM"/>
    </source>
</evidence>
<reference evidence="6 7" key="1">
    <citation type="submission" date="2020-06" db="EMBL/GenBank/DDBJ databases">
        <title>The yeast mating-type switching endonuclease HO is a domesticated member of an unorthodox homing genetic element family.</title>
        <authorList>
            <person name="Coughlan A.Y."/>
            <person name="Lombardi L."/>
            <person name="Braun-Galleani S."/>
            <person name="Martos A.R."/>
            <person name="Galeote V."/>
            <person name="Bigey F."/>
            <person name="Dequin S."/>
            <person name="Byrne K.P."/>
            <person name="Wolfe K.H."/>
        </authorList>
    </citation>
    <scope>NUCLEOTIDE SEQUENCE [LARGE SCALE GENOMIC DNA]</scope>
    <source>
        <strain evidence="6 7">CBS2947</strain>
    </source>
</reference>
<dbReference type="Gene3D" id="2.30.29.30">
    <property type="entry name" value="Pleckstrin-homology domain (PH domain)/Phosphotyrosine-binding domain (PTB)"/>
    <property type="match status" value="1"/>
</dbReference>
<dbReference type="OrthoDB" id="241990at2759"/>
<evidence type="ECO:0000256" key="1">
    <source>
        <dbReference type="ARBA" id="ARBA00009407"/>
    </source>
</evidence>
<accession>A0A7H9HU79</accession>
<feature type="region of interest" description="Disordered" evidence="2">
    <location>
        <begin position="352"/>
        <end position="402"/>
    </location>
</feature>
<dbReference type="Pfam" id="PF16978">
    <property type="entry name" value="CRIM"/>
    <property type="match status" value="1"/>
</dbReference>
<proteinExistence type="inferred from homology"/>
<feature type="compositionally biased region" description="Basic and acidic residues" evidence="2">
    <location>
        <begin position="306"/>
        <end position="315"/>
    </location>
</feature>
<gene>
    <name evidence="6" type="ORF">HG537_0D02880</name>
</gene>
<feature type="domain" description="SIN1-type PH" evidence="4">
    <location>
        <begin position="986"/>
        <end position="1089"/>
    </location>
</feature>